<evidence type="ECO:0000256" key="6">
    <source>
        <dbReference type="ARBA" id="ARBA00022918"/>
    </source>
</evidence>
<keyword evidence="6" id="KW-0695">RNA-directed DNA polymerase</keyword>
<evidence type="ECO:0000313" key="8">
    <source>
        <dbReference type="EMBL" id="GEU82765.1"/>
    </source>
</evidence>
<sequence>MIAKDLKREEKEQLLEVLKSHKHAIAWKLSYIQGIDPNFCTHKILMEDDFKPAVQHQRRVNLKIHEVIKAEVIKLLVAGLIYPIFDSPWVSLVHIVPKRGRGVVYTDHSALKYLFAKQDAKPRLLRWILMLQEFNIEIRDKKRAENLAANQLSRLENPHQGDLVRLEMNDNFPHESLNMIYLNLDNEPSWFADIANYLVGNVLIKGMSSQQKKKFFKDVGHYFWDDPYLFWICADQIIRRVTHKLLTSYHPQTSGQVEVSNHGLKRILKRTVGEHRVKWADKLDDALWDFRTAFKTPISCTPYKLMTSINNFTIRLHIKGFLGYTTLIDPPPAYEEFLQFMDVFVES</sequence>
<dbReference type="InterPro" id="IPR036397">
    <property type="entry name" value="RNaseH_sf"/>
</dbReference>
<keyword evidence="5" id="KW-0378">Hydrolase</keyword>
<keyword evidence="1" id="KW-0808">Transferase</keyword>
<dbReference type="SUPFAM" id="SSF53098">
    <property type="entry name" value="Ribonuclease H-like"/>
    <property type="match status" value="1"/>
</dbReference>
<dbReference type="Pfam" id="PF17917">
    <property type="entry name" value="RT_RNaseH"/>
    <property type="match status" value="1"/>
</dbReference>
<dbReference type="AlphaFoldDB" id="A0A6L2NDR9"/>
<proteinExistence type="predicted"/>
<keyword evidence="2" id="KW-0548">Nucleotidyltransferase</keyword>
<protein>
    <recommendedName>
        <fullName evidence="7">Reverse transcriptase RNase H-like domain-containing protein</fullName>
    </recommendedName>
</protein>
<dbReference type="GO" id="GO:0016787">
    <property type="term" value="F:hydrolase activity"/>
    <property type="evidence" value="ECO:0007669"/>
    <property type="project" value="UniProtKB-KW"/>
</dbReference>
<dbReference type="EMBL" id="BKCJ010008544">
    <property type="protein sequence ID" value="GEU82765.1"/>
    <property type="molecule type" value="Genomic_DNA"/>
</dbReference>
<evidence type="ECO:0000256" key="3">
    <source>
        <dbReference type="ARBA" id="ARBA00022722"/>
    </source>
</evidence>
<comment type="caution">
    <text evidence="8">The sequence shown here is derived from an EMBL/GenBank/DDBJ whole genome shotgun (WGS) entry which is preliminary data.</text>
</comment>
<dbReference type="Gene3D" id="3.10.10.10">
    <property type="entry name" value="HIV Type 1 Reverse Transcriptase, subunit A, domain 1"/>
    <property type="match status" value="1"/>
</dbReference>
<evidence type="ECO:0000256" key="5">
    <source>
        <dbReference type="ARBA" id="ARBA00022801"/>
    </source>
</evidence>
<dbReference type="SUPFAM" id="SSF56672">
    <property type="entry name" value="DNA/RNA polymerases"/>
    <property type="match status" value="1"/>
</dbReference>
<dbReference type="Gene3D" id="3.30.420.10">
    <property type="entry name" value="Ribonuclease H-like superfamily/Ribonuclease H"/>
    <property type="match status" value="1"/>
</dbReference>
<gene>
    <name evidence="8" type="ORF">Tci_054743</name>
</gene>
<dbReference type="GO" id="GO:0003676">
    <property type="term" value="F:nucleic acid binding"/>
    <property type="evidence" value="ECO:0007669"/>
    <property type="project" value="InterPro"/>
</dbReference>
<evidence type="ECO:0000256" key="2">
    <source>
        <dbReference type="ARBA" id="ARBA00022695"/>
    </source>
</evidence>
<name>A0A6L2NDR9_TANCI</name>
<dbReference type="InterPro" id="IPR012337">
    <property type="entry name" value="RNaseH-like_sf"/>
</dbReference>
<dbReference type="InterPro" id="IPR041373">
    <property type="entry name" value="RT_RNaseH"/>
</dbReference>
<evidence type="ECO:0000256" key="4">
    <source>
        <dbReference type="ARBA" id="ARBA00022759"/>
    </source>
</evidence>
<organism evidence="8">
    <name type="scientific">Tanacetum cinerariifolium</name>
    <name type="common">Dalmatian daisy</name>
    <name type="synonym">Chrysanthemum cinerariifolium</name>
    <dbReference type="NCBI Taxonomy" id="118510"/>
    <lineage>
        <taxon>Eukaryota</taxon>
        <taxon>Viridiplantae</taxon>
        <taxon>Streptophyta</taxon>
        <taxon>Embryophyta</taxon>
        <taxon>Tracheophyta</taxon>
        <taxon>Spermatophyta</taxon>
        <taxon>Magnoliopsida</taxon>
        <taxon>eudicotyledons</taxon>
        <taxon>Gunneridae</taxon>
        <taxon>Pentapetalae</taxon>
        <taxon>asterids</taxon>
        <taxon>campanulids</taxon>
        <taxon>Asterales</taxon>
        <taxon>Asteraceae</taxon>
        <taxon>Asteroideae</taxon>
        <taxon>Anthemideae</taxon>
        <taxon>Anthemidinae</taxon>
        <taxon>Tanacetum</taxon>
    </lineage>
</organism>
<dbReference type="PANTHER" id="PTHR37984">
    <property type="entry name" value="PROTEIN CBG26694"/>
    <property type="match status" value="1"/>
</dbReference>
<evidence type="ECO:0000259" key="7">
    <source>
        <dbReference type="Pfam" id="PF17917"/>
    </source>
</evidence>
<reference evidence="8" key="1">
    <citation type="journal article" date="2019" name="Sci. Rep.">
        <title>Draft genome of Tanacetum cinerariifolium, the natural source of mosquito coil.</title>
        <authorList>
            <person name="Yamashiro T."/>
            <person name="Shiraishi A."/>
            <person name="Satake H."/>
            <person name="Nakayama K."/>
        </authorList>
    </citation>
    <scope>NUCLEOTIDE SEQUENCE</scope>
</reference>
<keyword evidence="3" id="KW-0540">Nuclease</keyword>
<keyword evidence="4" id="KW-0255">Endonuclease</keyword>
<dbReference type="InterPro" id="IPR043502">
    <property type="entry name" value="DNA/RNA_pol_sf"/>
</dbReference>
<feature type="domain" description="Reverse transcriptase RNase H-like" evidence="7">
    <location>
        <begin position="103"/>
        <end position="134"/>
    </location>
</feature>
<accession>A0A6L2NDR9</accession>
<evidence type="ECO:0000256" key="1">
    <source>
        <dbReference type="ARBA" id="ARBA00022679"/>
    </source>
</evidence>
<dbReference type="InterPro" id="IPR050951">
    <property type="entry name" value="Retrovirus_Pol_polyprotein"/>
</dbReference>
<dbReference type="GO" id="GO:0004519">
    <property type="term" value="F:endonuclease activity"/>
    <property type="evidence" value="ECO:0007669"/>
    <property type="project" value="UniProtKB-KW"/>
</dbReference>
<dbReference type="GO" id="GO:0003964">
    <property type="term" value="F:RNA-directed DNA polymerase activity"/>
    <property type="evidence" value="ECO:0007669"/>
    <property type="project" value="UniProtKB-KW"/>
</dbReference>
<dbReference type="PANTHER" id="PTHR37984:SF5">
    <property type="entry name" value="PROTEIN NYNRIN-LIKE"/>
    <property type="match status" value="1"/>
</dbReference>